<evidence type="ECO:0000256" key="1">
    <source>
        <dbReference type="SAM" id="MobiDB-lite"/>
    </source>
</evidence>
<organism evidence="3 4">
    <name type="scientific">Planotetraspora mira</name>
    <dbReference type="NCBI Taxonomy" id="58121"/>
    <lineage>
        <taxon>Bacteria</taxon>
        <taxon>Bacillati</taxon>
        <taxon>Actinomycetota</taxon>
        <taxon>Actinomycetes</taxon>
        <taxon>Streptosporangiales</taxon>
        <taxon>Streptosporangiaceae</taxon>
        <taxon>Planotetraspora</taxon>
    </lineage>
</organism>
<dbReference type="PANTHER" id="PTHR37314">
    <property type="entry name" value="SLR0142 PROTEIN"/>
    <property type="match status" value="1"/>
</dbReference>
<feature type="region of interest" description="Disordered" evidence="1">
    <location>
        <begin position="243"/>
        <end position="266"/>
    </location>
</feature>
<keyword evidence="4" id="KW-1185">Reference proteome</keyword>
<proteinExistence type="predicted"/>
<feature type="compositionally biased region" description="Polar residues" evidence="1">
    <location>
        <begin position="256"/>
        <end position="266"/>
    </location>
</feature>
<dbReference type="Proteomes" id="UP000650628">
    <property type="component" value="Unassembled WGS sequence"/>
</dbReference>
<feature type="transmembrane region" description="Helical" evidence="2">
    <location>
        <begin position="30"/>
        <end position="51"/>
    </location>
</feature>
<sequence>MAVLPPPSIGKRYRGRFGPLFGLDRENTRVLLLLLLTSVTGAVDAASYLGLGQVFTANMTGNVAIIGFAAGGAALPLLNSAIALGAFMVGTIVAGRIVRRCDITATWPRQLTVCVGITFAMLLSVFLLWVTQPRAPAPHVIAPLLAFAMGVQGAATKKLSVADLPTTVVTSTLTSLGADSRLAGGTSVRWRRRAGAVAALLAGALAGAGLFQLREAFALVPGLAALAIVLTASRLLPDRELSSAQDFRSGEADSPGTDSSPSTRPS</sequence>
<keyword evidence="2" id="KW-0812">Transmembrane</keyword>
<feature type="transmembrane region" description="Helical" evidence="2">
    <location>
        <begin position="111"/>
        <end position="131"/>
    </location>
</feature>
<keyword evidence="2" id="KW-1133">Transmembrane helix</keyword>
<feature type="transmembrane region" description="Helical" evidence="2">
    <location>
        <begin position="63"/>
        <end position="90"/>
    </location>
</feature>
<reference evidence="3 4" key="1">
    <citation type="submission" date="2021-01" db="EMBL/GenBank/DDBJ databases">
        <title>Whole genome shotgun sequence of Planotetraspora mira NBRC 15435.</title>
        <authorList>
            <person name="Komaki H."/>
            <person name="Tamura T."/>
        </authorList>
    </citation>
    <scope>NUCLEOTIDE SEQUENCE [LARGE SCALE GENOMIC DNA]</scope>
    <source>
        <strain evidence="3 4">NBRC 15435</strain>
    </source>
</reference>
<name>A0A8J3XAK5_9ACTN</name>
<accession>A0A8J3XAK5</accession>
<gene>
    <name evidence="3" type="ORF">Pmi06nite_70480</name>
</gene>
<evidence type="ECO:0000313" key="4">
    <source>
        <dbReference type="Proteomes" id="UP000650628"/>
    </source>
</evidence>
<dbReference type="AlphaFoldDB" id="A0A8J3XAK5"/>
<dbReference type="InterPro" id="IPR010699">
    <property type="entry name" value="DUF1275"/>
</dbReference>
<keyword evidence="2" id="KW-0472">Membrane</keyword>
<dbReference type="Pfam" id="PF06912">
    <property type="entry name" value="DUF1275"/>
    <property type="match status" value="1"/>
</dbReference>
<evidence type="ECO:0000313" key="3">
    <source>
        <dbReference type="EMBL" id="GII33606.1"/>
    </source>
</evidence>
<dbReference type="PANTHER" id="PTHR37314:SF4">
    <property type="entry name" value="UPF0700 TRANSMEMBRANE PROTEIN YOAK"/>
    <property type="match status" value="1"/>
</dbReference>
<comment type="caution">
    <text evidence="3">The sequence shown here is derived from an EMBL/GenBank/DDBJ whole genome shotgun (WGS) entry which is preliminary data.</text>
</comment>
<dbReference type="RefSeq" id="WP_203957436.1">
    <property type="nucleotide sequence ID" value="NZ_BOOO01000041.1"/>
</dbReference>
<feature type="transmembrane region" description="Helical" evidence="2">
    <location>
        <begin position="194"/>
        <end position="211"/>
    </location>
</feature>
<dbReference type="EMBL" id="BOOO01000041">
    <property type="protein sequence ID" value="GII33606.1"/>
    <property type="molecule type" value="Genomic_DNA"/>
</dbReference>
<protein>
    <submittedName>
        <fullName evidence="3">DUF1275 family protein</fullName>
    </submittedName>
</protein>
<feature type="transmembrane region" description="Helical" evidence="2">
    <location>
        <begin position="217"/>
        <end position="236"/>
    </location>
</feature>
<evidence type="ECO:0000256" key="2">
    <source>
        <dbReference type="SAM" id="Phobius"/>
    </source>
</evidence>